<organism evidence="9 10">
    <name type="scientific">Loxostege sticticalis</name>
    <name type="common">Beet webworm moth</name>
    <dbReference type="NCBI Taxonomy" id="481309"/>
    <lineage>
        <taxon>Eukaryota</taxon>
        <taxon>Metazoa</taxon>
        <taxon>Ecdysozoa</taxon>
        <taxon>Arthropoda</taxon>
        <taxon>Hexapoda</taxon>
        <taxon>Insecta</taxon>
        <taxon>Pterygota</taxon>
        <taxon>Neoptera</taxon>
        <taxon>Endopterygota</taxon>
        <taxon>Lepidoptera</taxon>
        <taxon>Glossata</taxon>
        <taxon>Ditrysia</taxon>
        <taxon>Pyraloidea</taxon>
        <taxon>Crambidae</taxon>
        <taxon>Pyraustinae</taxon>
        <taxon>Loxostege</taxon>
    </lineage>
</organism>
<protein>
    <recommendedName>
        <fullName evidence="8">Spindle assembly abnormal protein 6 N-terminal domain-containing protein</fullName>
    </recommendedName>
</protein>
<reference evidence="9 10" key="1">
    <citation type="submission" date="2024-06" db="EMBL/GenBank/DDBJ databases">
        <title>A chromosome-level genome assembly of beet webworm, Loxostege sticticalis.</title>
        <authorList>
            <person name="Zhang Y."/>
        </authorList>
    </citation>
    <scope>NUCLEOTIDE SEQUENCE [LARGE SCALE GENOMIC DNA]</scope>
    <source>
        <strain evidence="9">AQ026</strain>
        <tissue evidence="9">Whole body</tissue>
    </source>
</reference>
<name>A0ABR3I336_LOXSC</name>
<dbReference type="Pfam" id="PF16531">
    <property type="entry name" value="SAS-6_N"/>
    <property type="match status" value="1"/>
</dbReference>
<evidence type="ECO:0000256" key="2">
    <source>
        <dbReference type="ARBA" id="ARBA00022490"/>
    </source>
</evidence>
<keyword evidence="5" id="KW-0131">Cell cycle</keyword>
<comment type="subcellular location">
    <subcellularLocation>
        <location evidence="1">Cytoplasm</location>
        <location evidence="1">Cytoskeleton</location>
        <location evidence="1">Microtubule organizing center</location>
        <location evidence="1">Centrosome</location>
    </subcellularLocation>
</comment>
<feature type="region of interest" description="Disordered" evidence="7">
    <location>
        <begin position="511"/>
        <end position="603"/>
    </location>
</feature>
<dbReference type="Gene3D" id="2.170.210.20">
    <property type="entry name" value="Spindle assembly abnormal protein 6, N-terminal domain"/>
    <property type="match status" value="1"/>
</dbReference>
<keyword evidence="10" id="KW-1185">Reference proteome</keyword>
<evidence type="ECO:0000256" key="1">
    <source>
        <dbReference type="ARBA" id="ARBA00004300"/>
    </source>
</evidence>
<evidence type="ECO:0000256" key="7">
    <source>
        <dbReference type="SAM" id="MobiDB-lite"/>
    </source>
</evidence>
<feature type="coiled-coil region" evidence="6">
    <location>
        <begin position="389"/>
        <end position="448"/>
    </location>
</feature>
<dbReference type="PANTHER" id="PTHR44281">
    <property type="entry name" value="SPINDLE ASSEMBLY ABNORMAL PROTEIN 6 HOMOLOG"/>
    <property type="match status" value="1"/>
</dbReference>
<evidence type="ECO:0000313" key="9">
    <source>
        <dbReference type="EMBL" id="KAL0883207.1"/>
    </source>
</evidence>
<comment type="caution">
    <text evidence="9">The sequence shown here is derived from an EMBL/GenBank/DDBJ whole genome shotgun (WGS) entry which is preliminary data.</text>
</comment>
<feature type="compositionally biased region" description="Basic and acidic residues" evidence="7">
    <location>
        <begin position="522"/>
        <end position="552"/>
    </location>
</feature>
<keyword evidence="2" id="KW-0963">Cytoplasm</keyword>
<dbReference type="InterPro" id="IPR032396">
    <property type="entry name" value="SAS-6_N"/>
</dbReference>
<feature type="coiled-coil region" evidence="6">
    <location>
        <begin position="163"/>
        <end position="346"/>
    </location>
</feature>
<dbReference type="PANTHER" id="PTHR44281:SF2">
    <property type="entry name" value="SPINDLE ASSEMBLY ABNORMAL PROTEIN 6 HOMOLOG"/>
    <property type="match status" value="1"/>
</dbReference>
<keyword evidence="4" id="KW-0206">Cytoskeleton</keyword>
<evidence type="ECO:0000256" key="6">
    <source>
        <dbReference type="SAM" id="Coils"/>
    </source>
</evidence>
<keyword evidence="3 6" id="KW-0175">Coiled coil</keyword>
<proteinExistence type="predicted"/>
<sequence>MFHKGKYYVTFKRGFDEHKKDINVVVDKVFEKDSVKITLSDEDDPTFLCVLLITRCDYEELKKQQGLLIDFDNFPSQLVRLLQQSAANNMFLQMQQTNPIQYFFEIVEHNEFKRLVHLSLRTGPATDGDIKQHMAETINNLKKALSVHKSAASSSDALWNDKCINLERKVNDLTHALSRMEEDKVRREIEFQEQIKQEKDRIIQERQQWLKNAEMNSNNQLAVTQENLNRKDKQIDELNAICKKLKDNIVHLESQLSDKSQRLNVLENEVQKTHIEVVTLKARNVTLEREISEKEKLCAQLNSKCTYLEQTIKDNSDTIKDLSTSLQITKKEKASLEERLALSESLANRNNEAAHSTSEQLLKANQIISKQNCDLIEMKEKLLCRTAIALEQEKVIEKYTKEMEDLKTEIRSTNQNTEKLKEELKVLMEKYQANEQMLKDREDTIKNNNMVIQWLHKKMEDNCAPPEGMLQKYKHGIHTATSSTPYFLPRSSQNNVSEMSDMSINFYANSKSNIEDSSGPEMQDKDVKKGLDPRYLRPAPEDHSNKNVPKDPHLKHKTSELAPNDGNKGKENKTVTLPKVDYREKKSSRASTYKATPVSAYFP</sequence>
<dbReference type="InterPro" id="IPR038558">
    <property type="entry name" value="SAS-6_N_sf"/>
</dbReference>
<dbReference type="Proteomes" id="UP001549920">
    <property type="component" value="Unassembled WGS sequence"/>
</dbReference>
<gene>
    <name evidence="9" type="ORF">ABMA27_016643</name>
</gene>
<feature type="domain" description="Spindle assembly abnormal protein 6 N-terminal" evidence="8">
    <location>
        <begin position="25"/>
        <end position="121"/>
    </location>
</feature>
<evidence type="ECO:0000256" key="4">
    <source>
        <dbReference type="ARBA" id="ARBA00023212"/>
    </source>
</evidence>
<accession>A0ABR3I336</accession>
<evidence type="ECO:0000313" key="10">
    <source>
        <dbReference type="Proteomes" id="UP001549920"/>
    </source>
</evidence>
<evidence type="ECO:0000256" key="5">
    <source>
        <dbReference type="ARBA" id="ARBA00023306"/>
    </source>
</evidence>
<evidence type="ECO:0000259" key="8">
    <source>
        <dbReference type="Pfam" id="PF16531"/>
    </source>
</evidence>
<evidence type="ECO:0000256" key="3">
    <source>
        <dbReference type="ARBA" id="ARBA00023054"/>
    </source>
</evidence>
<dbReference type="EMBL" id="JBEUOH010000009">
    <property type="protein sequence ID" value="KAL0883207.1"/>
    <property type="molecule type" value="Genomic_DNA"/>
</dbReference>